<dbReference type="InParanoid" id="A0A7J8J149"/>
<dbReference type="EMBL" id="JACASF010000003">
    <property type="protein sequence ID" value="KAF6489872.1"/>
    <property type="molecule type" value="Genomic_DNA"/>
</dbReference>
<dbReference type="AlphaFoldDB" id="A0A7J8J149"/>
<gene>
    <name evidence="2" type="ORF">HJG59_010274</name>
</gene>
<proteinExistence type="predicted"/>
<evidence type="ECO:0000256" key="1">
    <source>
        <dbReference type="SAM" id="MobiDB-lite"/>
    </source>
</evidence>
<feature type="region of interest" description="Disordered" evidence="1">
    <location>
        <begin position="184"/>
        <end position="224"/>
    </location>
</feature>
<feature type="compositionally biased region" description="Polar residues" evidence="1">
    <location>
        <begin position="193"/>
        <end position="213"/>
    </location>
</feature>
<evidence type="ECO:0000313" key="3">
    <source>
        <dbReference type="Proteomes" id="UP000550707"/>
    </source>
</evidence>
<comment type="caution">
    <text evidence="2">The sequence shown here is derived from an EMBL/GenBank/DDBJ whole genome shotgun (WGS) entry which is preliminary data.</text>
</comment>
<evidence type="ECO:0000313" key="2">
    <source>
        <dbReference type="EMBL" id="KAF6489872.1"/>
    </source>
</evidence>
<accession>A0A7J8J149</accession>
<sequence>MACGSRGRGSVAWKEVWQYGQRRQSDQGWRITECCLRERGTQGWPPELLLLPTPTPRDIRGAMKCRGLEIWGTGEWRHQQQSQRTLCGNPISGLKLLHLSWWAAATAKALCPPGFGNHLGQDTESDSSWSHVVMGTPHAMHCSWEHERRWPDTGLDFNMEQRLWAPALILVLLKRWDFFRGETERSGTLEGNPRNSTSSIRLSQSPPGNSFPRSTPRAHCPGDT</sequence>
<name>A0A7J8J149_MOLMO</name>
<protein>
    <submittedName>
        <fullName evidence="2">Uncharacterized protein</fullName>
    </submittedName>
</protein>
<keyword evidence="3" id="KW-1185">Reference proteome</keyword>
<dbReference type="Proteomes" id="UP000550707">
    <property type="component" value="Unassembled WGS sequence"/>
</dbReference>
<organism evidence="2 3">
    <name type="scientific">Molossus molossus</name>
    <name type="common">Pallas' mastiff bat</name>
    <name type="synonym">Vespertilio molossus</name>
    <dbReference type="NCBI Taxonomy" id="27622"/>
    <lineage>
        <taxon>Eukaryota</taxon>
        <taxon>Metazoa</taxon>
        <taxon>Chordata</taxon>
        <taxon>Craniata</taxon>
        <taxon>Vertebrata</taxon>
        <taxon>Euteleostomi</taxon>
        <taxon>Mammalia</taxon>
        <taxon>Eutheria</taxon>
        <taxon>Laurasiatheria</taxon>
        <taxon>Chiroptera</taxon>
        <taxon>Yangochiroptera</taxon>
        <taxon>Molossidae</taxon>
        <taxon>Molossus</taxon>
    </lineage>
</organism>
<reference evidence="2 3" key="1">
    <citation type="journal article" date="2020" name="Nature">
        <title>Six reference-quality genomes reveal evolution of bat adaptations.</title>
        <authorList>
            <person name="Jebb D."/>
            <person name="Huang Z."/>
            <person name="Pippel M."/>
            <person name="Hughes G.M."/>
            <person name="Lavrichenko K."/>
            <person name="Devanna P."/>
            <person name="Winkler S."/>
            <person name="Jermiin L.S."/>
            <person name="Skirmuntt E.C."/>
            <person name="Katzourakis A."/>
            <person name="Burkitt-Gray L."/>
            <person name="Ray D.A."/>
            <person name="Sullivan K.A.M."/>
            <person name="Roscito J.G."/>
            <person name="Kirilenko B.M."/>
            <person name="Davalos L.M."/>
            <person name="Corthals A.P."/>
            <person name="Power M.L."/>
            <person name="Jones G."/>
            <person name="Ransome R.D."/>
            <person name="Dechmann D.K.N."/>
            <person name="Locatelli A.G."/>
            <person name="Puechmaille S.J."/>
            <person name="Fedrigo O."/>
            <person name="Jarvis E.D."/>
            <person name="Hiller M."/>
            <person name="Vernes S.C."/>
            <person name="Myers E.W."/>
            <person name="Teeling E.C."/>
        </authorList>
    </citation>
    <scope>NUCLEOTIDE SEQUENCE [LARGE SCALE GENOMIC DNA]</scope>
    <source>
        <strain evidence="2">MMolMol1</strain>
        <tissue evidence="2">Muscle</tissue>
    </source>
</reference>